<proteinExistence type="predicted"/>
<gene>
    <name evidence="1" type="ORF">IAA98_07685</name>
</gene>
<accession>A0A9D1GXV3</accession>
<dbReference type="InterPro" id="IPR036291">
    <property type="entry name" value="NAD(P)-bd_dom_sf"/>
</dbReference>
<name>A0A9D1GXV3_9ACTN</name>
<sequence length="309" mass="32343">MATVSPGLAEDIAKLDGDILVIGAAGKLGPSLVNLACRAVEQAGTGATVYASSRFSTPGSAEEMKAYGAEVVPADVSTDEGLAKLPDAKNVIFLVGAKFGTDGNEHATWATNTYLPGRVMQRFPGARVAALSTGNVYPLTPITSGGAVETDFPGPVGDYAMSCLGRERVMTHFSIAEDTPLSIIRLNYAVEMRYGVLIDIATKIKAGVDVDVTMGYANVIWQGYCNEVIIRSLLHASTPPFLLNLTGRETLSIRETAGKVAAAMGREASVVGTEAETALLSNATKCHELFGEPTVGTDELIAATAAWVE</sequence>
<dbReference type="AlphaFoldDB" id="A0A9D1GXV3"/>
<reference evidence="1" key="2">
    <citation type="journal article" date="2021" name="PeerJ">
        <title>Extensive microbial diversity within the chicken gut microbiome revealed by metagenomics and culture.</title>
        <authorList>
            <person name="Gilroy R."/>
            <person name="Ravi A."/>
            <person name="Getino M."/>
            <person name="Pursley I."/>
            <person name="Horton D.L."/>
            <person name="Alikhan N.F."/>
            <person name="Baker D."/>
            <person name="Gharbi K."/>
            <person name="Hall N."/>
            <person name="Watson M."/>
            <person name="Adriaenssens E.M."/>
            <person name="Foster-Nyarko E."/>
            <person name="Jarju S."/>
            <person name="Secka A."/>
            <person name="Antonio M."/>
            <person name="Oren A."/>
            <person name="Chaudhuri R.R."/>
            <person name="La Ragione R."/>
            <person name="Hildebrand F."/>
            <person name="Pallen M.J."/>
        </authorList>
    </citation>
    <scope>NUCLEOTIDE SEQUENCE</scope>
    <source>
        <strain evidence="1">ChiGjej1B1-24693</strain>
    </source>
</reference>
<dbReference type="Proteomes" id="UP000886842">
    <property type="component" value="Unassembled WGS sequence"/>
</dbReference>
<comment type="caution">
    <text evidence="1">The sequence shown here is derived from an EMBL/GenBank/DDBJ whole genome shotgun (WGS) entry which is preliminary data.</text>
</comment>
<organism evidence="1 2">
    <name type="scientific">Candidatus Avipropionibacterium avicola</name>
    <dbReference type="NCBI Taxonomy" id="2840701"/>
    <lineage>
        <taxon>Bacteria</taxon>
        <taxon>Bacillati</taxon>
        <taxon>Actinomycetota</taxon>
        <taxon>Actinomycetes</taxon>
        <taxon>Propionibacteriales</taxon>
        <taxon>Propionibacteriaceae</taxon>
        <taxon>Propionibacteriaceae incertae sedis</taxon>
        <taxon>Candidatus Avipropionibacterium</taxon>
    </lineage>
</organism>
<feature type="non-terminal residue" evidence="1">
    <location>
        <position position="309"/>
    </location>
</feature>
<dbReference type="SUPFAM" id="SSF51735">
    <property type="entry name" value="NAD(P)-binding Rossmann-fold domains"/>
    <property type="match status" value="1"/>
</dbReference>
<dbReference type="Gene3D" id="3.40.50.720">
    <property type="entry name" value="NAD(P)-binding Rossmann-like Domain"/>
    <property type="match status" value="1"/>
</dbReference>
<evidence type="ECO:0000313" key="1">
    <source>
        <dbReference type="EMBL" id="HIT75449.1"/>
    </source>
</evidence>
<evidence type="ECO:0000313" key="2">
    <source>
        <dbReference type="Proteomes" id="UP000886842"/>
    </source>
</evidence>
<protein>
    <submittedName>
        <fullName evidence="1">NAD(P)-dependent oxidoreductase</fullName>
    </submittedName>
</protein>
<reference evidence="1" key="1">
    <citation type="submission" date="2020-10" db="EMBL/GenBank/DDBJ databases">
        <authorList>
            <person name="Gilroy R."/>
        </authorList>
    </citation>
    <scope>NUCLEOTIDE SEQUENCE</scope>
    <source>
        <strain evidence="1">ChiGjej1B1-24693</strain>
    </source>
</reference>
<dbReference type="EMBL" id="DVLP01000231">
    <property type="protein sequence ID" value="HIT75449.1"/>
    <property type="molecule type" value="Genomic_DNA"/>
</dbReference>